<dbReference type="Proteomes" id="UP000183180">
    <property type="component" value="Unassembled WGS sequence"/>
</dbReference>
<dbReference type="RefSeq" id="WP_074851181.1">
    <property type="nucleotide sequence ID" value="NZ_FNLM01000034.1"/>
</dbReference>
<name>A0A1H2JYV6_9ACTN</name>
<dbReference type="OrthoDB" id="4380666at2"/>
<gene>
    <name evidence="1" type="ORF">SAMN04488548_1342653</name>
</gene>
<evidence type="ECO:0000313" key="2">
    <source>
        <dbReference type="Proteomes" id="UP000183180"/>
    </source>
</evidence>
<evidence type="ECO:0000313" key="1">
    <source>
        <dbReference type="EMBL" id="SDU61492.1"/>
    </source>
</evidence>
<protein>
    <submittedName>
        <fullName evidence="1">Uncharacterized protein</fullName>
    </submittedName>
</protein>
<proteinExistence type="predicted"/>
<accession>A0A1H2JYV6</accession>
<sequence length="90" mass="10716">MTDELKDLKPHIIAALKSPPGTTLKDLAARFPELDREKRLEEEFRRRYDDAIFDWQHHNGWKQAPYDVAQDIAEQVRHEIEYEVRTGRLT</sequence>
<dbReference type="EMBL" id="FNLM01000034">
    <property type="protein sequence ID" value="SDU61492.1"/>
    <property type="molecule type" value="Genomic_DNA"/>
</dbReference>
<reference evidence="1 2" key="1">
    <citation type="submission" date="2016-10" db="EMBL/GenBank/DDBJ databases">
        <authorList>
            <person name="de Groot N.N."/>
        </authorList>
    </citation>
    <scope>NUCLEOTIDE SEQUENCE [LARGE SCALE GENOMIC DNA]</scope>
    <source>
        <strain evidence="1 2">DSM 44215</strain>
    </source>
</reference>
<organism evidence="1 2">
    <name type="scientific">Gordonia westfalica</name>
    <dbReference type="NCBI Taxonomy" id="158898"/>
    <lineage>
        <taxon>Bacteria</taxon>
        <taxon>Bacillati</taxon>
        <taxon>Actinomycetota</taxon>
        <taxon>Actinomycetes</taxon>
        <taxon>Mycobacteriales</taxon>
        <taxon>Gordoniaceae</taxon>
        <taxon>Gordonia</taxon>
    </lineage>
</organism>
<dbReference type="AlphaFoldDB" id="A0A1H2JYV6"/>